<organism evidence="2 3">
    <name type="scientific">Raoultella scottii</name>
    <dbReference type="NCBI Taxonomy" id="3040937"/>
    <lineage>
        <taxon>Bacteria</taxon>
        <taxon>Pseudomonadati</taxon>
        <taxon>Pseudomonadota</taxon>
        <taxon>Gammaproteobacteria</taxon>
        <taxon>Enterobacterales</taxon>
        <taxon>Enterobacteriaceae</taxon>
        <taxon>Klebsiella/Raoultella group</taxon>
        <taxon>Raoultella</taxon>
    </lineage>
</organism>
<keyword evidence="3" id="KW-1185">Reference proteome</keyword>
<evidence type="ECO:0000256" key="1">
    <source>
        <dbReference type="SAM" id="Phobius"/>
    </source>
</evidence>
<accession>A0ABU8ZB65</accession>
<proteinExistence type="predicted"/>
<dbReference type="EMBL" id="JARXNH020000057">
    <property type="protein sequence ID" value="MEK0250398.1"/>
    <property type="molecule type" value="Genomic_DNA"/>
</dbReference>
<feature type="transmembrane region" description="Helical" evidence="1">
    <location>
        <begin position="109"/>
        <end position="128"/>
    </location>
</feature>
<feature type="transmembrane region" description="Helical" evidence="1">
    <location>
        <begin position="78"/>
        <end position="97"/>
    </location>
</feature>
<protein>
    <submittedName>
        <fullName evidence="2">Uncharacterized protein</fullName>
    </submittedName>
</protein>
<evidence type="ECO:0000313" key="2">
    <source>
        <dbReference type="EMBL" id="MEK0250398.1"/>
    </source>
</evidence>
<keyword evidence="1" id="KW-1133">Transmembrane helix</keyword>
<comment type="caution">
    <text evidence="2">The sequence shown here is derived from an EMBL/GenBank/DDBJ whole genome shotgun (WGS) entry which is preliminary data.</text>
</comment>
<feature type="transmembrane region" description="Helical" evidence="1">
    <location>
        <begin position="20"/>
        <end position="40"/>
    </location>
</feature>
<gene>
    <name evidence="2" type="ORF">QFI66_020130</name>
</gene>
<keyword evidence="1" id="KW-0472">Membrane</keyword>
<dbReference type="RefSeq" id="WP_331835494.1">
    <property type="nucleotide sequence ID" value="NZ_JARXNH020000057.1"/>
</dbReference>
<keyword evidence="1" id="KW-0812">Transmembrane</keyword>
<name>A0ABU8ZB65_9ENTR</name>
<evidence type="ECO:0000313" key="3">
    <source>
        <dbReference type="Proteomes" id="UP001334005"/>
    </source>
</evidence>
<dbReference type="Proteomes" id="UP001334005">
    <property type="component" value="Unassembled WGS sequence"/>
</dbReference>
<sequence>MTTLKGIKPGIDLSPVKIGLALAISMLLMNIIMGILFGVCDEFFKNYIHSGMSLHPDLFPNAKKDSITMWKMVQRAHYHAGGIGAYVLGMVIITALTDMSYLRKKITSILLGGTVRILSPCLACYVLLRPCDREKSSP</sequence>
<reference evidence="2 3" key="1">
    <citation type="submission" date="2024-03" db="EMBL/GenBank/DDBJ databases">
        <title>Two novel Raoultella species associated with bleeding cankers of broadleaf hosts, Raoultella scottia sp. nov. and Raoultella lignicola sp. nov.</title>
        <authorList>
            <person name="Brady C.L."/>
        </authorList>
    </citation>
    <scope>NUCLEOTIDE SEQUENCE [LARGE SCALE GENOMIC DNA]</scope>
    <source>
        <strain evidence="2 3">BAC 10a-01-01</strain>
    </source>
</reference>